<evidence type="ECO:0000313" key="3">
    <source>
        <dbReference type="Proteomes" id="UP000198832"/>
    </source>
</evidence>
<dbReference type="Proteomes" id="UP000198832">
    <property type="component" value="Unassembled WGS sequence"/>
</dbReference>
<feature type="transmembrane region" description="Helical" evidence="1">
    <location>
        <begin position="12"/>
        <end position="33"/>
    </location>
</feature>
<dbReference type="RefSeq" id="WP_091121337.1">
    <property type="nucleotide sequence ID" value="NZ_FOLB01000003.1"/>
</dbReference>
<dbReference type="AlphaFoldDB" id="A0A1I1G457"/>
<proteinExistence type="predicted"/>
<keyword evidence="1" id="KW-0812">Transmembrane</keyword>
<keyword evidence="1" id="KW-0472">Membrane</keyword>
<name>A0A1I1G457_9ACTN</name>
<keyword evidence="3" id="KW-1185">Reference proteome</keyword>
<sequence>MHRRSERGASAVEYGLLVSGVAGLVAVIVFSLGRVAGEQMNNDCDAITGQMNTALKSGSAPGCH</sequence>
<evidence type="ECO:0008006" key="4">
    <source>
        <dbReference type="Google" id="ProtNLM"/>
    </source>
</evidence>
<dbReference type="EMBL" id="FOLB01000003">
    <property type="protein sequence ID" value="SFC06384.1"/>
    <property type="molecule type" value="Genomic_DNA"/>
</dbReference>
<reference evidence="2 3" key="1">
    <citation type="submission" date="2016-10" db="EMBL/GenBank/DDBJ databases">
        <authorList>
            <person name="de Groot N.N."/>
        </authorList>
    </citation>
    <scope>NUCLEOTIDE SEQUENCE [LARGE SCALE GENOMIC DNA]</scope>
    <source>
        <strain evidence="2 3">CGMCC 1.7056</strain>
    </source>
</reference>
<evidence type="ECO:0000313" key="2">
    <source>
        <dbReference type="EMBL" id="SFC06384.1"/>
    </source>
</evidence>
<gene>
    <name evidence="2" type="ORF">SAMN04487968_103248</name>
</gene>
<organism evidence="2 3">
    <name type="scientific">Nocardioides terrae</name>
    <dbReference type="NCBI Taxonomy" id="574651"/>
    <lineage>
        <taxon>Bacteria</taxon>
        <taxon>Bacillati</taxon>
        <taxon>Actinomycetota</taxon>
        <taxon>Actinomycetes</taxon>
        <taxon>Propionibacteriales</taxon>
        <taxon>Nocardioidaceae</taxon>
        <taxon>Nocardioides</taxon>
    </lineage>
</organism>
<keyword evidence="1" id="KW-1133">Transmembrane helix</keyword>
<accession>A0A1I1G457</accession>
<protein>
    <recommendedName>
        <fullName evidence="4">Pilus assembly protein Flp/PilA</fullName>
    </recommendedName>
</protein>
<evidence type="ECO:0000256" key="1">
    <source>
        <dbReference type="SAM" id="Phobius"/>
    </source>
</evidence>